<protein>
    <submittedName>
        <fullName evidence="2">Uncharacterized protein</fullName>
    </submittedName>
</protein>
<feature type="region of interest" description="Disordered" evidence="1">
    <location>
        <begin position="37"/>
        <end position="73"/>
    </location>
</feature>
<name>A0ABQ6LQU1_9RHOB</name>
<keyword evidence="3" id="KW-1185">Reference proteome</keyword>
<dbReference type="RefSeq" id="WP_285671907.1">
    <property type="nucleotide sequence ID" value="NZ_BSYI01000016.1"/>
</dbReference>
<dbReference type="EMBL" id="BSYI01000016">
    <property type="protein sequence ID" value="GMG83110.1"/>
    <property type="molecule type" value="Genomic_DNA"/>
</dbReference>
<reference evidence="2 3" key="1">
    <citation type="submission" date="2023-04" db="EMBL/GenBank/DDBJ databases">
        <title>Marinoamorphus aggregata gen. nov., sp. Nov., isolate from tissue of brittle star Ophioplocus japonicus.</title>
        <authorList>
            <person name="Kawano K."/>
            <person name="Sawayama S."/>
            <person name="Nakagawa S."/>
        </authorList>
    </citation>
    <scope>NUCLEOTIDE SEQUENCE [LARGE SCALE GENOMIC DNA]</scope>
    <source>
        <strain evidence="2 3">NKW23</strain>
    </source>
</reference>
<accession>A0ABQ6LQU1</accession>
<evidence type="ECO:0000313" key="2">
    <source>
        <dbReference type="EMBL" id="GMG83110.1"/>
    </source>
</evidence>
<proteinExistence type="predicted"/>
<comment type="caution">
    <text evidence="2">The sequence shown here is derived from an EMBL/GenBank/DDBJ whole genome shotgun (WGS) entry which is preliminary data.</text>
</comment>
<organism evidence="2 3">
    <name type="scientific">Paralimibaculum aggregatum</name>
    <dbReference type="NCBI Taxonomy" id="3036245"/>
    <lineage>
        <taxon>Bacteria</taxon>
        <taxon>Pseudomonadati</taxon>
        <taxon>Pseudomonadota</taxon>
        <taxon>Alphaproteobacteria</taxon>
        <taxon>Rhodobacterales</taxon>
        <taxon>Paracoccaceae</taxon>
        <taxon>Paralimibaculum</taxon>
    </lineage>
</organism>
<sequence>MDIISKKDGPRREDVEAKRLIRDNQKAITRLADQFSNGAYSASRNAKPEKPKPSGLMLHDLGRGSGTSEPQPYIRVSPNDRVVMVDLETNRQMHMLGEIRRRDGVRRLALATAANGFITPLDEPLAEALADLEGAAINAEFTAETLAAEIGARLGIA</sequence>
<evidence type="ECO:0000313" key="3">
    <source>
        <dbReference type="Proteomes" id="UP001239909"/>
    </source>
</evidence>
<dbReference type="Proteomes" id="UP001239909">
    <property type="component" value="Unassembled WGS sequence"/>
</dbReference>
<gene>
    <name evidence="2" type="ORF">LNKW23_23230</name>
</gene>
<evidence type="ECO:0000256" key="1">
    <source>
        <dbReference type="SAM" id="MobiDB-lite"/>
    </source>
</evidence>